<keyword evidence="3" id="KW-0378">Hydrolase</keyword>
<organism evidence="3 4">
    <name type="scientific">Leptospira wolffii</name>
    <dbReference type="NCBI Taxonomy" id="409998"/>
    <lineage>
        <taxon>Bacteria</taxon>
        <taxon>Pseudomonadati</taxon>
        <taxon>Spirochaetota</taxon>
        <taxon>Spirochaetia</taxon>
        <taxon>Leptospirales</taxon>
        <taxon>Leptospiraceae</taxon>
        <taxon>Leptospira</taxon>
    </lineage>
</organism>
<evidence type="ECO:0000313" key="3">
    <source>
        <dbReference type="EMBL" id="MFB5735524.1"/>
    </source>
</evidence>
<sequence>MMEVRVIQFLPKLPAKRLLIFPLFILFLSNCSALSWGWVKLPSGVGWEQPGELDRNPVEGFSVLFPEEAGLDSTPLVELSKKFRKDKTEVRSLLILKDGHLVFERYAGGISRNHNHNMYSVTKSVTSLLLGICYSNSCGVDLDESLASAESILPGLLPSELNGKESIRLKDALRMSSGMGWDSFPKKEEIRTDADPLAIAWTPIVSSPPGTKFEYSNGDSQLAAGYLEAKSGKSLYEYAKNTAFQWLNIRGEEWYTSSSGRQTGGFGLRLRPIDMAKIGQLYLDGGKWGGRQILRPEWIAWTLEPGVDKKYGLQFWLSEFEGKSSFMANGKGGQFIYVIPHLRMVVVMTSAIWDKAPDTVLQSVLDAVKSSLHSTDKIQSQEKEMALIKELKIAHKTSLDPRLKEGADETRIAAEPGMKQNHP</sequence>
<evidence type="ECO:0000256" key="1">
    <source>
        <dbReference type="SAM" id="MobiDB-lite"/>
    </source>
</evidence>
<dbReference type="EMBL" id="JBHILJ010000001">
    <property type="protein sequence ID" value="MFB5735524.1"/>
    <property type="molecule type" value="Genomic_DNA"/>
</dbReference>
<name>A0ABV5BJN3_9LEPT</name>
<dbReference type="InterPro" id="IPR001466">
    <property type="entry name" value="Beta-lactam-related"/>
</dbReference>
<dbReference type="Pfam" id="PF00144">
    <property type="entry name" value="Beta-lactamase"/>
    <property type="match status" value="1"/>
</dbReference>
<dbReference type="Gene3D" id="3.40.710.10">
    <property type="entry name" value="DD-peptidase/beta-lactamase superfamily"/>
    <property type="match status" value="1"/>
</dbReference>
<protein>
    <submittedName>
        <fullName evidence="3">Serine hydrolase domain-containing protein</fullName>
        <ecNumber evidence="3">3.-.-.-</ecNumber>
    </submittedName>
</protein>
<comment type="caution">
    <text evidence="3">The sequence shown here is derived from an EMBL/GenBank/DDBJ whole genome shotgun (WGS) entry which is preliminary data.</text>
</comment>
<feature type="region of interest" description="Disordered" evidence="1">
    <location>
        <begin position="399"/>
        <end position="423"/>
    </location>
</feature>
<dbReference type="EC" id="3.-.-.-" evidence="3"/>
<evidence type="ECO:0000259" key="2">
    <source>
        <dbReference type="Pfam" id="PF00144"/>
    </source>
</evidence>
<dbReference type="SUPFAM" id="SSF56601">
    <property type="entry name" value="beta-lactamase/transpeptidase-like"/>
    <property type="match status" value="1"/>
</dbReference>
<dbReference type="Proteomes" id="UP001580391">
    <property type="component" value="Unassembled WGS sequence"/>
</dbReference>
<dbReference type="InterPro" id="IPR012338">
    <property type="entry name" value="Beta-lactam/transpept-like"/>
</dbReference>
<keyword evidence="4" id="KW-1185">Reference proteome</keyword>
<feature type="domain" description="Beta-lactamase-related" evidence="2">
    <location>
        <begin position="92"/>
        <end position="358"/>
    </location>
</feature>
<dbReference type="InterPro" id="IPR050789">
    <property type="entry name" value="Diverse_Enzym_Activities"/>
</dbReference>
<dbReference type="PANTHER" id="PTHR43283">
    <property type="entry name" value="BETA-LACTAMASE-RELATED"/>
    <property type="match status" value="1"/>
</dbReference>
<gene>
    <name evidence="3" type="ORF">ACE5IX_03335</name>
</gene>
<evidence type="ECO:0000313" key="4">
    <source>
        <dbReference type="Proteomes" id="UP001580391"/>
    </source>
</evidence>
<dbReference type="GO" id="GO:0016787">
    <property type="term" value="F:hydrolase activity"/>
    <property type="evidence" value="ECO:0007669"/>
    <property type="project" value="UniProtKB-KW"/>
</dbReference>
<feature type="compositionally biased region" description="Basic and acidic residues" evidence="1">
    <location>
        <begin position="399"/>
        <end position="412"/>
    </location>
</feature>
<dbReference type="PANTHER" id="PTHR43283:SF7">
    <property type="entry name" value="BETA-LACTAMASE-RELATED DOMAIN-CONTAINING PROTEIN"/>
    <property type="match status" value="1"/>
</dbReference>
<proteinExistence type="predicted"/>
<accession>A0ABV5BJN3</accession>
<dbReference type="RefSeq" id="WP_375516579.1">
    <property type="nucleotide sequence ID" value="NZ_JBHILI010000001.1"/>
</dbReference>
<reference evidence="3 4" key="1">
    <citation type="submission" date="2024-09" db="EMBL/GenBank/DDBJ databases">
        <title>Taxonomic and Genotyping Characterization of Leptospira Strains isolated from Multiple Sources in Colombia highlights the importance of intermediate species.</title>
        <authorList>
            <person name="Torres Higuera L."/>
            <person name="Rojas Tapias D."/>
            <person name="Jimenez Velasquez S."/>
            <person name="Renjifo Ibanez C."/>
        </authorList>
    </citation>
    <scope>NUCLEOTIDE SEQUENCE [LARGE SCALE GENOMIC DNA]</scope>
    <source>
        <strain evidence="3 4">Lep080</strain>
    </source>
</reference>